<evidence type="ECO:0000313" key="1">
    <source>
        <dbReference type="EMBL" id="KAH9780639.1"/>
    </source>
</evidence>
<reference evidence="2" key="1">
    <citation type="journal article" date="2023" name="Hortic. Res.">
        <title>A chromosome-level phased genome enabling allele-level studies in sweet orange: a case study on citrus Huanglongbing tolerance.</title>
        <authorList>
            <person name="Wu B."/>
            <person name="Yu Q."/>
            <person name="Deng Z."/>
            <person name="Duan Y."/>
            <person name="Luo F."/>
            <person name="Gmitter F. Jr."/>
        </authorList>
    </citation>
    <scope>NUCLEOTIDE SEQUENCE [LARGE SCALE GENOMIC DNA]</scope>
    <source>
        <strain evidence="2">cv. Valencia</strain>
    </source>
</reference>
<organism evidence="1 2">
    <name type="scientific">Citrus sinensis</name>
    <name type="common">Sweet orange</name>
    <name type="synonym">Citrus aurantium var. sinensis</name>
    <dbReference type="NCBI Taxonomy" id="2711"/>
    <lineage>
        <taxon>Eukaryota</taxon>
        <taxon>Viridiplantae</taxon>
        <taxon>Streptophyta</taxon>
        <taxon>Embryophyta</taxon>
        <taxon>Tracheophyta</taxon>
        <taxon>Spermatophyta</taxon>
        <taxon>Magnoliopsida</taxon>
        <taxon>eudicotyledons</taxon>
        <taxon>Gunneridae</taxon>
        <taxon>Pentapetalae</taxon>
        <taxon>rosids</taxon>
        <taxon>malvids</taxon>
        <taxon>Sapindales</taxon>
        <taxon>Rutaceae</taxon>
        <taxon>Aurantioideae</taxon>
        <taxon>Citrus</taxon>
    </lineage>
</organism>
<dbReference type="Proteomes" id="UP000829398">
    <property type="component" value="Chromosome 3"/>
</dbReference>
<accession>A0ACB8M4R4</accession>
<sequence>MAQPEETEPAQSSRTGPFFEIPSDIEEDPPKASSAPNRPAQPPNDHKPSNGPWFTFDDIPAAKWRDRLSEMAAWTDLQMLRANATTTSVLRELATRFTGSLRDWFDTLGEYRQLQFVQLPNVSTALSVIHEQFIGESAAVFEAARRDYRNISNARKRKIVIAAPKRSSISKNSKIQIRLLDQNPGKNHTGFSGKDLVLSENKKGESQVDASFAKRKAIMLKIAPTKKDKAIRLLEHLQATIDYSPHKDEIEFYFSEQEEPIDEIVFALQNSSDDSENDEFQTVFHQQLLSLDTTIPIPSIKLQILPSKFQRPIPAIGLLDTGAQRSMLNPDILPSQSWQHYEENFKAVNGKFFTTKLITKKPIGTQDDHRHLLNQFFDIIQSHGIMLSAKKRTIATNNIEFLGMTIKDGHYQPGKHIAQELIHFPDQHLSKGKFSSSLTDASDESWGAILLEETDGKEHFIAYASGHFSDTQIHYHSVFKEILAVKRDDKVQKELYNFLCELNHQPALHRDISHTSLGPQHDIIMIPTPSAISKPKSMGIIIKEEKPDFTNFLYQDAQDPWEAFLPLSQHLQNLQQTPPTHASDDPTNKASSSTPTGSKEHPSSSWRKIFCPWPPCHPDHQHRPETPCPSLKVVFSKDKDETDNSSDEDYMNL</sequence>
<gene>
    <name evidence="1" type="ORF">KPL71_008151</name>
</gene>
<protein>
    <submittedName>
        <fullName evidence="1">Uncharacterized protein</fullName>
    </submittedName>
</protein>
<evidence type="ECO:0000313" key="2">
    <source>
        <dbReference type="Proteomes" id="UP000829398"/>
    </source>
</evidence>
<comment type="caution">
    <text evidence="1">The sequence shown here is derived from an EMBL/GenBank/DDBJ whole genome shotgun (WGS) entry which is preliminary data.</text>
</comment>
<name>A0ACB8M4R4_CITSI</name>
<dbReference type="EMBL" id="CM039172">
    <property type="protein sequence ID" value="KAH9780639.1"/>
    <property type="molecule type" value="Genomic_DNA"/>
</dbReference>
<proteinExistence type="predicted"/>
<keyword evidence="2" id="KW-1185">Reference proteome</keyword>